<keyword evidence="1" id="KW-0863">Zinc-finger</keyword>
<dbReference type="PROSITE" id="PS50966">
    <property type="entry name" value="ZF_SWIM"/>
    <property type="match status" value="1"/>
</dbReference>
<dbReference type="Pfam" id="PF04434">
    <property type="entry name" value="SWIM"/>
    <property type="match status" value="1"/>
</dbReference>
<proteinExistence type="predicted"/>
<dbReference type="InterPro" id="IPR007527">
    <property type="entry name" value="Znf_SWIM"/>
</dbReference>
<dbReference type="EMBL" id="JABUFE010000001">
    <property type="protein sequence ID" value="NSX53428.1"/>
    <property type="molecule type" value="Genomic_DNA"/>
</dbReference>
<sequence>MTPLGTMLATYDEAALIAALSKGAIIRARKDVAANKVSILEQTDNAATLTVDAETLTLDAKDLFAARCTCPAAGLCRHIAAAVLFLREQTPASSVKPTEPAPVFDINLIEKFARKEWPNALALTNEPLSIQTDGSTQVTFTETQDIVTFPVGQTLAKALYKGPSAARKKRAIAAAALALLREAGQDLPELVEASIQKEVSSDVLDSAADGLLHAALALSSGTIAQARDRLFSLAISTRAETVPRLAAELRTLSQRLDPDRLRSAQETPIDLFYGLSRTFALTEALREHPSDPALVGVLARSFIPSGPMRLTFLGAEHWQTPTGARGLTCVFLNLETGQTHRTVEARGAGTDFRFNPRDAWRAPLWSLVTPSSMTGTEVILKDAARAYDGGLGLTQTATSGRKDIHFDDLQKTGAIKRDWSQLPTCITDDLGRGLRQRPGEAFVILEAENIETPVFDPFDQQWVWTWRDTEDRAITLRFPENNPPHIDTFNHILRRIRGGLVALHPNDEARTGRLISLWISGKDGGLRSLQFDTLPRPKGLSGVIDRFIERTVVRSDSTALSLNQLHLFFERLTEAVLTSLSGTPIPNRLTEDARDLGQSTVLRFLEQMEKDTTPATALRLTYLLSEGARLS</sequence>
<feature type="domain" description="SWIM-type" evidence="2">
    <location>
        <begin position="54"/>
        <end position="87"/>
    </location>
</feature>
<comment type="caution">
    <text evidence="3">The sequence shown here is derived from an EMBL/GenBank/DDBJ whole genome shotgun (WGS) entry which is preliminary data.</text>
</comment>
<evidence type="ECO:0000313" key="3">
    <source>
        <dbReference type="EMBL" id="NSX53428.1"/>
    </source>
</evidence>
<dbReference type="Proteomes" id="UP000777935">
    <property type="component" value="Unassembled WGS sequence"/>
</dbReference>
<reference evidence="3 4" key="1">
    <citation type="submission" date="2020-06" db="EMBL/GenBank/DDBJ databases">
        <title>Sulfitobacter algicola sp. nov., isolated from green algae.</title>
        <authorList>
            <person name="Wang C."/>
        </authorList>
    </citation>
    <scope>NUCLEOTIDE SEQUENCE [LARGE SCALE GENOMIC DNA]</scope>
    <source>
        <strain evidence="3 4">1151</strain>
    </source>
</reference>
<organism evidence="3 4">
    <name type="scientific">Parasulfitobacter algicola</name>
    <dbReference type="NCBI Taxonomy" id="2614809"/>
    <lineage>
        <taxon>Bacteria</taxon>
        <taxon>Pseudomonadati</taxon>
        <taxon>Pseudomonadota</taxon>
        <taxon>Alphaproteobacteria</taxon>
        <taxon>Rhodobacterales</taxon>
        <taxon>Roseobacteraceae</taxon>
        <taxon>Parasulfitobacter</taxon>
    </lineage>
</organism>
<keyword evidence="4" id="KW-1185">Reference proteome</keyword>
<evidence type="ECO:0000313" key="4">
    <source>
        <dbReference type="Proteomes" id="UP000777935"/>
    </source>
</evidence>
<gene>
    <name evidence="3" type="ORF">HRQ87_01285</name>
</gene>
<dbReference type="RefSeq" id="WP_174134540.1">
    <property type="nucleotide sequence ID" value="NZ_JABUFE010000001.1"/>
</dbReference>
<evidence type="ECO:0000259" key="2">
    <source>
        <dbReference type="PROSITE" id="PS50966"/>
    </source>
</evidence>
<accession>A0ABX2ITA9</accession>
<evidence type="ECO:0000256" key="1">
    <source>
        <dbReference type="PROSITE-ProRule" id="PRU00325"/>
    </source>
</evidence>
<keyword evidence="1" id="KW-0479">Metal-binding</keyword>
<name>A0ABX2ITA9_9RHOB</name>
<keyword evidence="1" id="KW-0862">Zinc</keyword>
<protein>
    <submittedName>
        <fullName evidence="3">SWIM zinc finger family protein</fullName>
    </submittedName>
</protein>